<proteinExistence type="predicted"/>
<accession>A0A6C0F8E7</accession>
<protein>
    <submittedName>
        <fullName evidence="1">Uncharacterized protein</fullName>
    </submittedName>
</protein>
<sequence length="84" mass="9805">MYPCRICKNMCSASVHSIIHDNELININMCKKCTKNLSRVKYSNCGYCNNKLYLKDCCIGYREFKICPSCSIWFRGLLFCAKQE</sequence>
<dbReference type="EMBL" id="MN738790">
    <property type="protein sequence ID" value="QHT37121.1"/>
    <property type="molecule type" value="Genomic_DNA"/>
</dbReference>
<evidence type="ECO:0000313" key="1">
    <source>
        <dbReference type="EMBL" id="QHT37121.1"/>
    </source>
</evidence>
<name>A0A6C0F8E7_9ZZZZ</name>
<reference evidence="1" key="1">
    <citation type="journal article" date="2020" name="Nature">
        <title>Giant virus diversity and host interactions through global metagenomics.</title>
        <authorList>
            <person name="Schulz F."/>
            <person name="Roux S."/>
            <person name="Paez-Espino D."/>
            <person name="Jungbluth S."/>
            <person name="Walsh D.A."/>
            <person name="Denef V.J."/>
            <person name="McMahon K.D."/>
            <person name="Konstantinidis K.T."/>
            <person name="Eloe-Fadrosh E.A."/>
            <person name="Kyrpides N.C."/>
            <person name="Woyke T."/>
        </authorList>
    </citation>
    <scope>NUCLEOTIDE SEQUENCE</scope>
    <source>
        <strain evidence="1">GVMAG-S-ERX555967-131</strain>
    </source>
</reference>
<organism evidence="1">
    <name type="scientific">viral metagenome</name>
    <dbReference type="NCBI Taxonomy" id="1070528"/>
    <lineage>
        <taxon>unclassified sequences</taxon>
        <taxon>metagenomes</taxon>
        <taxon>organismal metagenomes</taxon>
    </lineage>
</organism>
<dbReference type="AlphaFoldDB" id="A0A6C0F8E7"/>